<proteinExistence type="inferred from homology"/>
<evidence type="ECO:0000313" key="6">
    <source>
        <dbReference type="Proteomes" id="UP001597425"/>
    </source>
</evidence>
<sequence length="100" mass="11065">MNERLYKVLLGPVISEKAAGLADSANQVVFKVTTDSSKAEIKAAVEKLFNVTVERVRTVSVKGKTKRTRFGMGQRNDWKKAYVRLAEGSDINFEDADVTA</sequence>
<gene>
    <name evidence="4 5" type="primary">rplW</name>
    <name evidence="5" type="ORF">ACFSKX_00395</name>
</gene>
<reference evidence="6" key="1">
    <citation type="journal article" date="2019" name="Int. J. Syst. Evol. Microbiol.">
        <title>The Global Catalogue of Microorganisms (GCM) 10K type strain sequencing project: providing services to taxonomists for standard genome sequencing and annotation.</title>
        <authorList>
            <consortium name="The Broad Institute Genomics Platform"/>
            <consortium name="The Broad Institute Genome Sequencing Center for Infectious Disease"/>
            <person name="Wu L."/>
            <person name="Ma J."/>
        </authorList>
    </citation>
    <scope>NUCLEOTIDE SEQUENCE [LARGE SCALE GENOMIC DNA]</scope>
    <source>
        <strain evidence="6">KCTC 12848</strain>
    </source>
</reference>
<dbReference type="InterPro" id="IPR012677">
    <property type="entry name" value="Nucleotide-bd_a/b_plait_sf"/>
</dbReference>
<evidence type="ECO:0000313" key="5">
    <source>
        <dbReference type="EMBL" id="MFD2308871.1"/>
    </source>
</evidence>
<comment type="function">
    <text evidence="4">One of the early assembly proteins it binds 23S rRNA. One of the proteins that surrounds the polypeptide exit tunnel on the outside of the ribosome. Forms the main docking site for trigger factor binding to the ribosome.</text>
</comment>
<evidence type="ECO:0000256" key="3">
    <source>
        <dbReference type="ARBA" id="ARBA00023274"/>
    </source>
</evidence>
<dbReference type="EMBL" id="JBHUJD010000001">
    <property type="protein sequence ID" value="MFD2308871.1"/>
    <property type="molecule type" value="Genomic_DNA"/>
</dbReference>
<dbReference type="InterPro" id="IPR012678">
    <property type="entry name" value="Ribosomal_uL23/eL15/eS24_sf"/>
</dbReference>
<comment type="caution">
    <text evidence="5">The sequence shown here is derived from an EMBL/GenBank/DDBJ whole genome shotgun (WGS) entry which is preliminary data.</text>
</comment>
<keyword evidence="3 4" id="KW-0687">Ribonucleoprotein</keyword>
<dbReference type="HAMAP" id="MF_01369_B">
    <property type="entry name" value="Ribosomal_uL23_B"/>
    <property type="match status" value="1"/>
</dbReference>
<dbReference type="RefSeq" id="WP_265722411.1">
    <property type="nucleotide sequence ID" value="NZ_JAPIVK010000023.1"/>
</dbReference>
<accession>A0ABW5E5J7</accession>
<evidence type="ECO:0000256" key="4">
    <source>
        <dbReference type="HAMAP-Rule" id="MF_01369"/>
    </source>
</evidence>
<name>A0ABW5E5J7_9GAMM</name>
<comment type="subunit">
    <text evidence="4">Part of the 50S ribosomal subunit. Contacts protein L29, and trigger factor when it is bound to the ribosome.</text>
</comment>
<dbReference type="GO" id="GO:0005840">
    <property type="term" value="C:ribosome"/>
    <property type="evidence" value="ECO:0007669"/>
    <property type="project" value="UniProtKB-KW"/>
</dbReference>
<dbReference type="PANTHER" id="PTHR11620">
    <property type="entry name" value="60S RIBOSOMAL PROTEIN L23A"/>
    <property type="match status" value="1"/>
</dbReference>
<evidence type="ECO:0000256" key="1">
    <source>
        <dbReference type="ARBA" id="ARBA00006700"/>
    </source>
</evidence>
<keyword evidence="4" id="KW-0699">rRNA-binding</keyword>
<dbReference type="NCBIfam" id="NF004363">
    <property type="entry name" value="PRK05738.2-4"/>
    <property type="match status" value="1"/>
</dbReference>
<dbReference type="NCBIfam" id="NF004359">
    <property type="entry name" value="PRK05738.1-3"/>
    <property type="match status" value="1"/>
</dbReference>
<dbReference type="Proteomes" id="UP001597425">
    <property type="component" value="Unassembled WGS sequence"/>
</dbReference>
<dbReference type="SUPFAM" id="SSF54189">
    <property type="entry name" value="Ribosomal proteins S24e, L23 and L15e"/>
    <property type="match status" value="1"/>
</dbReference>
<protein>
    <recommendedName>
        <fullName evidence="4">Large ribosomal subunit protein uL23</fullName>
    </recommendedName>
</protein>
<comment type="similarity">
    <text evidence="1 4">Belongs to the universal ribosomal protein uL23 family.</text>
</comment>
<keyword evidence="6" id="KW-1185">Reference proteome</keyword>
<evidence type="ECO:0000256" key="2">
    <source>
        <dbReference type="ARBA" id="ARBA00022980"/>
    </source>
</evidence>
<dbReference type="Gene3D" id="3.30.70.330">
    <property type="match status" value="1"/>
</dbReference>
<organism evidence="5 6">
    <name type="scientific">Microbulbifer halophilus</name>
    <dbReference type="NCBI Taxonomy" id="453963"/>
    <lineage>
        <taxon>Bacteria</taxon>
        <taxon>Pseudomonadati</taxon>
        <taxon>Pseudomonadota</taxon>
        <taxon>Gammaproteobacteria</taxon>
        <taxon>Cellvibrionales</taxon>
        <taxon>Microbulbiferaceae</taxon>
        <taxon>Microbulbifer</taxon>
    </lineage>
</organism>
<dbReference type="InterPro" id="IPR013025">
    <property type="entry name" value="Ribosomal_uL23-like"/>
</dbReference>
<keyword evidence="2 4" id="KW-0689">Ribosomal protein</keyword>
<keyword evidence="4" id="KW-0694">RNA-binding</keyword>
<dbReference type="Pfam" id="PF00276">
    <property type="entry name" value="Ribosomal_L23"/>
    <property type="match status" value="1"/>
</dbReference>